<keyword evidence="1" id="KW-1133">Transmembrane helix</keyword>
<sequence length="142" mass="16275">MKTAAFMITVGYTLLLLYWMFIGFGRTHLPYPGYQYNLIPFHTIKMYMLHADHFNAKNWAINVVGNIAVFMPFGLAVPYLRKMSGIRFILLFVVILLMLECLQLISQRGSFDVDDLMLNTVGALLGYGMFRRWFAGTCAKAD</sequence>
<evidence type="ECO:0000259" key="2">
    <source>
        <dbReference type="Pfam" id="PF04892"/>
    </source>
</evidence>
<dbReference type="Proteomes" id="UP001589747">
    <property type="component" value="Unassembled WGS sequence"/>
</dbReference>
<dbReference type="Pfam" id="PF04892">
    <property type="entry name" value="VanZ"/>
    <property type="match status" value="1"/>
</dbReference>
<dbReference type="PANTHER" id="PTHR36834">
    <property type="entry name" value="MEMBRANE PROTEIN-RELATED"/>
    <property type="match status" value="1"/>
</dbReference>
<feature type="transmembrane region" description="Helical" evidence="1">
    <location>
        <begin position="59"/>
        <end position="80"/>
    </location>
</feature>
<protein>
    <submittedName>
        <fullName evidence="3">VanZ family protein</fullName>
    </submittedName>
</protein>
<dbReference type="InterPro" id="IPR053150">
    <property type="entry name" value="Teicoplanin_resist-assoc"/>
</dbReference>
<evidence type="ECO:0000313" key="4">
    <source>
        <dbReference type="Proteomes" id="UP001589747"/>
    </source>
</evidence>
<gene>
    <name evidence="3" type="ORF">ACFFSY_14575</name>
</gene>
<reference evidence="3 4" key="1">
    <citation type="submission" date="2024-09" db="EMBL/GenBank/DDBJ databases">
        <authorList>
            <person name="Sun Q."/>
            <person name="Mori K."/>
        </authorList>
    </citation>
    <scope>NUCLEOTIDE SEQUENCE [LARGE SCALE GENOMIC DNA]</scope>
    <source>
        <strain evidence="3 4">TISTR 2452</strain>
    </source>
</reference>
<feature type="transmembrane region" description="Helical" evidence="1">
    <location>
        <begin position="87"/>
        <end position="105"/>
    </location>
</feature>
<comment type="caution">
    <text evidence="3">The sequence shown here is derived from an EMBL/GenBank/DDBJ whole genome shotgun (WGS) entry which is preliminary data.</text>
</comment>
<organism evidence="3 4">
    <name type="scientific">Paenibacillus aurantiacus</name>
    <dbReference type="NCBI Taxonomy" id="1936118"/>
    <lineage>
        <taxon>Bacteria</taxon>
        <taxon>Bacillati</taxon>
        <taxon>Bacillota</taxon>
        <taxon>Bacilli</taxon>
        <taxon>Bacillales</taxon>
        <taxon>Paenibacillaceae</taxon>
        <taxon>Paenibacillus</taxon>
    </lineage>
</organism>
<accession>A0ABV5KPJ5</accession>
<name>A0ABV5KPJ5_9BACL</name>
<evidence type="ECO:0000256" key="1">
    <source>
        <dbReference type="SAM" id="Phobius"/>
    </source>
</evidence>
<keyword evidence="4" id="KW-1185">Reference proteome</keyword>
<feature type="transmembrane region" description="Helical" evidence="1">
    <location>
        <begin position="5"/>
        <end position="24"/>
    </location>
</feature>
<dbReference type="PANTHER" id="PTHR36834:SF1">
    <property type="entry name" value="INTEGRAL MEMBRANE PROTEIN"/>
    <property type="match status" value="1"/>
</dbReference>
<feature type="domain" description="VanZ-like" evidence="2">
    <location>
        <begin position="14"/>
        <end position="131"/>
    </location>
</feature>
<keyword evidence="1" id="KW-0812">Transmembrane</keyword>
<evidence type="ECO:0000313" key="3">
    <source>
        <dbReference type="EMBL" id="MFB9327149.1"/>
    </source>
</evidence>
<dbReference type="EMBL" id="JBHMDO010000024">
    <property type="protein sequence ID" value="MFB9327149.1"/>
    <property type="molecule type" value="Genomic_DNA"/>
</dbReference>
<proteinExistence type="predicted"/>
<keyword evidence="1" id="KW-0472">Membrane</keyword>
<feature type="transmembrane region" description="Helical" evidence="1">
    <location>
        <begin position="117"/>
        <end position="134"/>
    </location>
</feature>
<dbReference type="RefSeq" id="WP_377495159.1">
    <property type="nucleotide sequence ID" value="NZ_JBHMDO010000024.1"/>
</dbReference>
<dbReference type="InterPro" id="IPR006976">
    <property type="entry name" value="VanZ-like"/>
</dbReference>